<evidence type="ECO:0008006" key="17">
    <source>
        <dbReference type="Google" id="ProtNLM"/>
    </source>
</evidence>
<keyword evidence="5" id="KW-0677">Repeat</keyword>
<evidence type="ECO:0000259" key="13">
    <source>
        <dbReference type="PROSITE" id="PS50893"/>
    </source>
</evidence>
<evidence type="ECO:0000259" key="14">
    <source>
        <dbReference type="PROSITE" id="PS50929"/>
    </source>
</evidence>
<dbReference type="Proteomes" id="UP001075354">
    <property type="component" value="Chromosome 3"/>
</dbReference>
<gene>
    <name evidence="15" type="ORF">ONE63_006086</name>
</gene>
<dbReference type="GO" id="GO:0016020">
    <property type="term" value="C:membrane"/>
    <property type="evidence" value="ECO:0007669"/>
    <property type="project" value="InterPro"/>
</dbReference>
<evidence type="ECO:0000256" key="4">
    <source>
        <dbReference type="ARBA" id="ARBA00022692"/>
    </source>
</evidence>
<name>A0AAV7XWH1_9NEOP</name>
<dbReference type="Pfam" id="PF00664">
    <property type="entry name" value="ABC_membrane"/>
    <property type="match status" value="2"/>
</dbReference>
<evidence type="ECO:0000256" key="5">
    <source>
        <dbReference type="ARBA" id="ARBA00022737"/>
    </source>
</evidence>
<feature type="transmembrane region" description="Helical" evidence="12">
    <location>
        <begin position="264"/>
        <end position="285"/>
    </location>
</feature>
<evidence type="ECO:0000256" key="6">
    <source>
        <dbReference type="ARBA" id="ARBA00022741"/>
    </source>
</evidence>
<dbReference type="GO" id="GO:0005524">
    <property type="term" value="F:ATP binding"/>
    <property type="evidence" value="ECO:0007669"/>
    <property type="project" value="UniProtKB-KW"/>
</dbReference>
<dbReference type="GO" id="GO:0012505">
    <property type="term" value="C:endomembrane system"/>
    <property type="evidence" value="ECO:0007669"/>
    <property type="project" value="UniProtKB-SubCell"/>
</dbReference>
<dbReference type="InterPro" id="IPR003593">
    <property type="entry name" value="AAA+_ATPase"/>
</dbReference>
<comment type="subcellular location">
    <subcellularLocation>
        <location evidence="1">Endomembrane system</location>
        <topology evidence="1">Multi-pass membrane protein</topology>
    </subcellularLocation>
</comment>
<comment type="caution">
    <text evidence="15">The sequence shown here is derived from an EMBL/GenBank/DDBJ whole genome shotgun (WGS) entry which is preliminary data.</text>
</comment>
<keyword evidence="3" id="KW-0813">Transport</keyword>
<keyword evidence="7" id="KW-0067">ATP-binding</keyword>
<dbReference type="SMART" id="SM00382">
    <property type="entry name" value="AAA"/>
    <property type="match status" value="2"/>
</dbReference>
<feature type="domain" description="ABC transporter" evidence="13">
    <location>
        <begin position="1140"/>
        <end position="1374"/>
    </location>
</feature>
<sequence>MKTVGPEVDVGVDPNADDGFLDVDLGDGDLPTQSSRVFIRSSAPYIAAQGMERYQNALRNLIPIRRKVMKKDDIGVDHAGLFSFTMSTWLSKLMYKAHRKGLFLDDIPHGSPFDSCDYNVQRLEMLWQEEVRNKGPSEASLSHAVWRFVRTRIIADWFAYLISLILGFFTPMIFMRKLLEFAEDPASSVESGLIWAMLLMFCEILRILIFSWRWVMAYRTSARLRVACLGLVYKKITRLNRFEEKSMGQLINIFGNDSQRIFDVVLLGPMVVGGPLVLVAAVTYVAIILGFWGLAGIAVFLGFYPVQYLISRGVSLLREKTVRVADQRVNLMNEILLFMKTIKMNAWEECFEKQVRCARDNEKKLIQKTSYLSSIGFSLAPTIPIISSIVTFLSHIGAGNPLTAAQAFSTQAVFSNSVRNMIRVMQFGVLSIFEGRISLERIQRLMLIEEIHTRIQRPIDRSQAVSVGGATFSWGAHWTLTHCEVKKNGKTKSEEPIRKSDLEAALEERENLNKDSLQFNDEHPVLHCINFNATKGHLVGVCGPVGSGKTSLLLSILGQMHLIDGQLARDGSCAYVSQCAWITNGTLRDNVLFGEAFMSTRYYAVINSCALNEDLNQFPGGDLTEIGERGINLSGGQKQRVALARALYANKDIYLLDDPLSAVDVTVGAYIFEHYILKELQNKTVVLVTHQIQYLSNCDEIYVMKDGSIAEHGSHEELLKLDKEYAIMVKQGKDLTSASNELETRTKNCHGNREVVKEEVQSTKDIKKSVQSRNAEEGLTVSEPSHTGSVKMDTYCNYISAAGGHFVTFLVLATFLVNIGSTAFSSWWLATWIKAGGGNASIEINNTTVLSTNLADNPDLGFYQMIYASTLGLILLTCGLRSFALTKAAVRASSKIHNELFYKLMHSPMLFFDSNPIGRMQNLFSRDMDEVDNRLPCTIENVISNFWILLFAVLFVCIVFPWFFIAFIILSAIFYLMSKIFRKGIRELKRLENATRSPVFSNLTETVEGLNTIRAFNKEGDYIQRYFQLCDENSTCNYLGNVGNRWLAVRVELLAAISTSITSFFVVALHGVVAPAMAGLALTYSWQISGILQFTTRLISEAEVRFISVERLLAYIEAAVTEGKQTSTTVLSSWPEKGRISFQNVSMSYRPNTPNILCNLSFNILPGEKIGIVGRTGSGKSSLTVALFRIVELNSGSIKLDDIDIAEVALSTLRAKISIIPQDPVLFSGTVRSNLDRRNKCDEKELWDALTKTRLLDRINALPQKLDTVIGDGSAGLSAGERQLLCLARALLKNSKVLILDEATASIDPETETAVQSTVDEEFKSCTVLIIAHRLSTVTNCDRILVMEEGKVVEFDEPNNLLNNPTSLYAKMMASQHSED</sequence>
<dbReference type="FunFam" id="1.20.1560.10:FF:000015">
    <property type="entry name" value="multidrug resistance-associated protein 5 isoform X1"/>
    <property type="match status" value="1"/>
</dbReference>
<evidence type="ECO:0000256" key="9">
    <source>
        <dbReference type="ARBA" id="ARBA00023136"/>
    </source>
</evidence>
<dbReference type="SUPFAM" id="SSF52540">
    <property type="entry name" value="P-loop containing nucleoside triphosphate hydrolases"/>
    <property type="match status" value="2"/>
</dbReference>
<evidence type="ECO:0000313" key="15">
    <source>
        <dbReference type="EMBL" id="KAJ1529288.1"/>
    </source>
</evidence>
<dbReference type="Pfam" id="PF00005">
    <property type="entry name" value="ABC_tran"/>
    <property type="match status" value="2"/>
</dbReference>
<dbReference type="CDD" id="cd18592">
    <property type="entry name" value="ABC_6TM_MRP5_8_9_D1"/>
    <property type="match status" value="1"/>
</dbReference>
<keyword evidence="4 12" id="KW-0812">Transmembrane</keyword>
<feature type="transmembrane region" description="Helical" evidence="12">
    <location>
        <begin position="157"/>
        <end position="174"/>
    </location>
</feature>
<dbReference type="InterPro" id="IPR017871">
    <property type="entry name" value="ABC_transporter-like_CS"/>
</dbReference>
<dbReference type="GO" id="GO:0016887">
    <property type="term" value="F:ATP hydrolysis activity"/>
    <property type="evidence" value="ECO:0007669"/>
    <property type="project" value="InterPro"/>
</dbReference>
<dbReference type="PROSITE" id="PS50929">
    <property type="entry name" value="ABC_TM1F"/>
    <property type="match status" value="2"/>
</dbReference>
<dbReference type="PANTHER" id="PTHR24223:SF447">
    <property type="entry name" value="MULTIDRUG RESISTANCE-ASSOCIATED PROTEIN 5"/>
    <property type="match status" value="1"/>
</dbReference>
<keyword evidence="16" id="KW-1185">Reference proteome</keyword>
<proteinExistence type="inferred from homology"/>
<dbReference type="InterPro" id="IPR027417">
    <property type="entry name" value="P-loop_NTPase"/>
</dbReference>
<evidence type="ECO:0000256" key="11">
    <source>
        <dbReference type="SAM" id="MobiDB-lite"/>
    </source>
</evidence>
<keyword evidence="8 12" id="KW-1133">Transmembrane helix</keyword>
<evidence type="ECO:0000256" key="3">
    <source>
        <dbReference type="ARBA" id="ARBA00022448"/>
    </source>
</evidence>
<dbReference type="CDD" id="cd03244">
    <property type="entry name" value="ABCC_MRP_domain2"/>
    <property type="match status" value="1"/>
</dbReference>
<evidence type="ECO:0000256" key="12">
    <source>
        <dbReference type="SAM" id="Phobius"/>
    </source>
</evidence>
<keyword evidence="9 12" id="KW-0472">Membrane</keyword>
<feature type="transmembrane region" description="Helical" evidence="12">
    <location>
        <begin position="291"/>
        <end position="310"/>
    </location>
</feature>
<dbReference type="GO" id="GO:0140359">
    <property type="term" value="F:ABC-type transporter activity"/>
    <property type="evidence" value="ECO:0007669"/>
    <property type="project" value="InterPro"/>
</dbReference>
<dbReference type="InterPro" id="IPR003439">
    <property type="entry name" value="ABC_transporter-like_ATP-bd"/>
</dbReference>
<evidence type="ECO:0000313" key="16">
    <source>
        <dbReference type="Proteomes" id="UP001075354"/>
    </source>
</evidence>
<dbReference type="PANTHER" id="PTHR24223">
    <property type="entry name" value="ATP-BINDING CASSETTE SUB-FAMILY C"/>
    <property type="match status" value="1"/>
</dbReference>
<accession>A0AAV7XWH1</accession>
<dbReference type="InterPro" id="IPR036640">
    <property type="entry name" value="ABC1_TM_sf"/>
</dbReference>
<organism evidence="15 16">
    <name type="scientific">Megalurothrips usitatus</name>
    <name type="common">bean blossom thrips</name>
    <dbReference type="NCBI Taxonomy" id="439358"/>
    <lineage>
        <taxon>Eukaryota</taxon>
        <taxon>Metazoa</taxon>
        <taxon>Ecdysozoa</taxon>
        <taxon>Arthropoda</taxon>
        <taxon>Hexapoda</taxon>
        <taxon>Insecta</taxon>
        <taxon>Pterygota</taxon>
        <taxon>Neoptera</taxon>
        <taxon>Paraneoptera</taxon>
        <taxon>Thysanoptera</taxon>
        <taxon>Terebrantia</taxon>
        <taxon>Thripoidea</taxon>
        <taxon>Thripidae</taxon>
        <taxon>Megalurothrips</taxon>
    </lineage>
</organism>
<feature type="transmembrane region" description="Helical" evidence="12">
    <location>
        <begin position="946"/>
        <end position="976"/>
    </location>
</feature>
<keyword evidence="6" id="KW-0547">Nucleotide-binding</keyword>
<feature type="domain" description="ABC transmembrane type-1" evidence="14">
    <location>
        <begin position="809"/>
        <end position="1101"/>
    </location>
</feature>
<evidence type="ECO:0000256" key="2">
    <source>
        <dbReference type="ARBA" id="ARBA00009726"/>
    </source>
</evidence>
<feature type="domain" description="ABC transporter" evidence="13">
    <location>
        <begin position="497"/>
        <end position="731"/>
    </location>
</feature>
<keyword evidence="10" id="KW-0325">Glycoprotein</keyword>
<reference evidence="15" key="1">
    <citation type="submission" date="2022-12" db="EMBL/GenBank/DDBJ databases">
        <title>Chromosome-level genome assembly of the bean flower thrips Megalurothrips usitatus.</title>
        <authorList>
            <person name="Ma L."/>
            <person name="Liu Q."/>
            <person name="Li H."/>
            <person name="Cai W."/>
        </authorList>
    </citation>
    <scope>NUCLEOTIDE SEQUENCE</scope>
    <source>
        <strain evidence="15">Cailab_2022a</strain>
    </source>
</reference>
<dbReference type="PROSITE" id="PS00211">
    <property type="entry name" value="ABC_TRANSPORTER_1"/>
    <property type="match status" value="2"/>
</dbReference>
<dbReference type="CDD" id="cd03250">
    <property type="entry name" value="ABCC_MRP_domain1"/>
    <property type="match status" value="1"/>
</dbReference>
<feature type="transmembrane region" description="Helical" evidence="12">
    <location>
        <begin position="194"/>
        <end position="215"/>
    </location>
</feature>
<dbReference type="PROSITE" id="PS50893">
    <property type="entry name" value="ABC_TRANSPORTER_2"/>
    <property type="match status" value="2"/>
</dbReference>
<dbReference type="Gene3D" id="1.20.1560.10">
    <property type="entry name" value="ABC transporter type 1, transmembrane domain"/>
    <property type="match status" value="2"/>
</dbReference>
<evidence type="ECO:0000256" key="1">
    <source>
        <dbReference type="ARBA" id="ARBA00004127"/>
    </source>
</evidence>
<dbReference type="FunFam" id="3.40.50.300:FF:000997">
    <property type="entry name" value="Multidrug resistance-associated protein 1"/>
    <property type="match status" value="1"/>
</dbReference>
<comment type="similarity">
    <text evidence="2">Belongs to the ABC transporter superfamily. ABCC family. Conjugate transporter (TC 3.A.1.208) subfamily.</text>
</comment>
<dbReference type="CDD" id="cd18599">
    <property type="entry name" value="ABC_6TM_MRP5_8_9_D2"/>
    <property type="match status" value="1"/>
</dbReference>
<evidence type="ECO:0000256" key="8">
    <source>
        <dbReference type="ARBA" id="ARBA00022989"/>
    </source>
</evidence>
<dbReference type="Gene3D" id="3.40.50.300">
    <property type="entry name" value="P-loop containing nucleotide triphosphate hydrolases"/>
    <property type="match status" value="2"/>
</dbReference>
<dbReference type="FunFam" id="3.40.50.300:FF:000610">
    <property type="entry name" value="Multidrug resistance-associated ABC transporter"/>
    <property type="match status" value="1"/>
</dbReference>
<dbReference type="SUPFAM" id="SSF90123">
    <property type="entry name" value="ABC transporter transmembrane region"/>
    <property type="match status" value="2"/>
</dbReference>
<feature type="domain" description="ABC transmembrane type-1" evidence="14">
    <location>
        <begin position="158"/>
        <end position="427"/>
    </location>
</feature>
<feature type="region of interest" description="Disordered" evidence="11">
    <location>
        <begin position="761"/>
        <end position="784"/>
    </location>
</feature>
<dbReference type="InterPro" id="IPR011527">
    <property type="entry name" value="ABC1_TM_dom"/>
</dbReference>
<dbReference type="EMBL" id="JAPTSV010000003">
    <property type="protein sequence ID" value="KAJ1529288.1"/>
    <property type="molecule type" value="Genomic_DNA"/>
</dbReference>
<dbReference type="FunFam" id="1.20.1560.10:FF:000012">
    <property type="entry name" value="ATP binding cassette subfamily C member 5"/>
    <property type="match status" value="1"/>
</dbReference>
<dbReference type="InterPro" id="IPR050173">
    <property type="entry name" value="ABC_transporter_C-like"/>
</dbReference>
<evidence type="ECO:0000256" key="10">
    <source>
        <dbReference type="ARBA" id="ARBA00023180"/>
    </source>
</evidence>
<protein>
    <recommendedName>
        <fullName evidence="17">Multidrug resistance-associated protein 5-like</fullName>
    </recommendedName>
</protein>
<evidence type="ECO:0000256" key="7">
    <source>
        <dbReference type="ARBA" id="ARBA00022840"/>
    </source>
</evidence>